<dbReference type="Proteomes" id="UP001141552">
    <property type="component" value="Unassembled WGS sequence"/>
</dbReference>
<gene>
    <name evidence="2" type="ORF">Tsubulata_027927</name>
</gene>
<keyword evidence="3" id="KW-1185">Reference proteome</keyword>
<name>A0A9Q0FGD2_9ROSI</name>
<accession>A0A9Q0FGD2</accession>
<comment type="caution">
    <text evidence="2">The sequence shown here is derived from an EMBL/GenBank/DDBJ whole genome shotgun (WGS) entry which is preliminary data.</text>
</comment>
<evidence type="ECO:0000313" key="2">
    <source>
        <dbReference type="EMBL" id="KAJ4829851.1"/>
    </source>
</evidence>
<evidence type="ECO:0000313" key="3">
    <source>
        <dbReference type="Proteomes" id="UP001141552"/>
    </source>
</evidence>
<dbReference type="EMBL" id="JAKUCV010005789">
    <property type="protein sequence ID" value="KAJ4829851.1"/>
    <property type="molecule type" value="Genomic_DNA"/>
</dbReference>
<dbReference type="AlphaFoldDB" id="A0A9Q0FGD2"/>
<proteinExistence type="predicted"/>
<dbReference type="PANTHER" id="PTHR34427:SF5">
    <property type="entry name" value="DUF4283 DOMAIN-CONTAINING PROTEIN"/>
    <property type="match status" value="1"/>
</dbReference>
<sequence>MLHRSTTTHECIGGGSTKHRRREEQGLRIEEEISGWFFWRRREEEDGQRRCGLRRGEVSEFINGIKCVRSDTWYLHANVARVRAGKSVVRQTSGSLLITFKSYAATVAQPPQITGPLPRPPVPTPATLTYTPLEDTMEWLSRSAFGVLRNPTECSGLLKAFLEKGVGGVSFSPVGVDTVLASFTTATAMKAFCESKFDWVQQRFIFFRPCEQGDGASDRTYWLRVSSIPLHTWSDDFLHHVALHVGKLIEIAPETKNRIKLDAAWIRVHISIREQVH</sequence>
<evidence type="ECO:0008006" key="4">
    <source>
        <dbReference type="Google" id="ProtNLM"/>
    </source>
</evidence>
<evidence type="ECO:0000256" key="1">
    <source>
        <dbReference type="SAM" id="MobiDB-lite"/>
    </source>
</evidence>
<reference evidence="2" key="2">
    <citation type="journal article" date="2023" name="Plants (Basel)">
        <title>Annotation of the Turnera subulata (Passifloraceae) Draft Genome Reveals the S-Locus Evolved after the Divergence of Turneroideae from Passifloroideae in a Stepwise Manner.</title>
        <authorList>
            <person name="Henning P.M."/>
            <person name="Roalson E.H."/>
            <person name="Mir W."/>
            <person name="McCubbin A.G."/>
            <person name="Shore J.S."/>
        </authorList>
    </citation>
    <scope>NUCLEOTIDE SEQUENCE</scope>
    <source>
        <strain evidence="2">F60SS</strain>
    </source>
</reference>
<feature type="region of interest" description="Disordered" evidence="1">
    <location>
        <begin position="1"/>
        <end position="24"/>
    </location>
</feature>
<protein>
    <recommendedName>
        <fullName evidence="4">DUF4283 domain-containing protein</fullName>
    </recommendedName>
</protein>
<reference evidence="2" key="1">
    <citation type="submission" date="2022-02" db="EMBL/GenBank/DDBJ databases">
        <authorList>
            <person name="Henning P.M."/>
            <person name="McCubbin A.G."/>
            <person name="Shore J.S."/>
        </authorList>
    </citation>
    <scope>NUCLEOTIDE SEQUENCE</scope>
    <source>
        <strain evidence="2">F60SS</strain>
        <tissue evidence="2">Leaves</tissue>
    </source>
</reference>
<organism evidence="2 3">
    <name type="scientific">Turnera subulata</name>
    <dbReference type="NCBI Taxonomy" id="218843"/>
    <lineage>
        <taxon>Eukaryota</taxon>
        <taxon>Viridiplantae</taxon>
        <taxon>Streptophyta</taxon>
        <taxon>Embryophyta</taxon>
        <taxon>Tracheophyta</taxon>
        <taxon>Spermatophyta</taxon>
        <taxon>Magnoliopsida</taxon>
        <taxon>eudicotyledons</taxon>
        <taxon>Gunneridae</taxon>
        <taxon>Pentapetalae</taxon>
        <taxon>rosids</taxon>
        <taxon>fabids</taxon>
        <taxon>Malpighiales</taxon>
        <taxon>Passifloraceae</taxon>
        <taxon>Turnera</taxon>
    </lineage>
</organism>
<dbReference type="PANTHER" id="PTHR34427">
    <property type="entry name" value="DUF4283 DOMAIN PROTEIN"/>
    <property type="match status" value="1"/>
</dbReference>